<protein>
    <recommendedName>
        <fullName evidence="3">YbaB/EbfC DNA-binding family protein</fullName>
    </recommendedName>
</protein>
<dbReference type="AlphaFoldDB" id="A0A1B4YA68"/>
<dbReference type="GeneID" id="93439663"/>
<dbReference type="InterPro" id="IPR004401">
    <property type="entry name" value="YbaB/EbfC"/>
</dbReference>
<dbReference type="Gene3D" id="3.30.1310.10">
    <property type="entry name" value="Nucleoid-associated protein YbaB-like domain"/>
    <property type="match status" value="1"/>
</dbReference>
<sequence length="130" mass="13746">MTVYEYPRYQADKDLTASVVTRLERVSSMLSKVLEEIDGIDVEAIGGDGDVVLSVNAHGQLTSLSLAQGCTTRYTHGGLAELINTTLGEAVNAAAAETSAVGEGQDPAALDHAVQAFIDPDSQVWKPQSR</sequence>
<evidence type="ECO:0000313" key="1">
    <source>
        <dbReference type="EMBL" id="BAV43957.1"/>
    </source>
</evidence>
<dbReference type="GO" id="GO:0003677">
    <property type="term" value="F:DNA binding"/>
    <property type="evidence" value="ECO:0007669"/>
    <property type="project" value="InterPro"/>
</dbReference>
<name>A0A1B4YA68_MYCUL</name>
<proteinExistence type="predicted"/>
<dbReference type="RefSeq" id="WP_011178554.1">
    <property type="nucleotide sequence ID" value="NZ_AP017625.1"/>
</dbReference>
<dbReference type="Pfam" id="PF02575">
    <property type="entry name" value="YbaB_DNA_bd"/>
    <property type="match status" value="1"/>
</dbReference>
<keyword evidence="1" id="KW-0614">Plasmid</keyword>
<accession>A0A1B4YA68</accession>
<gene>
    <name evidence="1" type="ORF">SHTP_p071</name>
</gene>
<dbReference type="InterPro" id="IPR036894">
    <property type="entry name" value="YbaB-like_sf"/>
</dbReference>
<evidence type="ECO:0008006" key="3">
    <source>
        <dbReference type="Google" id="ProtNLM"/>
    </source>
</evidence>
<dbReference type="Proteomes" id="UP000218067">
    <property type="component" value="Plasmid pShTP"/>
</dbReference>
<reference evidence="1 2" key="1">
    <citation type="submission" date="2016-08" db="EMBL/GenBank/DDBJ databases">
        <title>Complete genome sequence of Mycobacterium shinshuense, a subspecies of M. ulcerans.</title>
        <authorList>
            <person name="Yoshida M."/>
            <person name="Ogura Y."/>
            <person name="Hayashi T."/>
            <person name="Hoshino Y."/>
        </authorList>
    </citation>
    <scope>NUCLEOTIDE SEQUENCE [LARGE SCALE GENOMIC DNA]</scope>
    <source>
        <strain evidence="2">ATCC 33728</strain>
        <plasmid evidence="2">Plasmid pshtp dna</plasmid>
    </source>
</reference>
<geneLocation type="plasmid" evidence="2">
    <name>pshtp dna</name>
</geneLocation>
<organism evidence="1 2">
    <name type="scientific">Mycobacterium ulcerans subsp. shinshuense</name>
    <dbReference type="NCBI Taxonomy" id="1124626"/>
    <lineage>
        <taxon>Bacteria</taxon>
        <taxon>Bacillati</taxon>
        <taxon>Actinomycetota</taxon>
        <taxon>Actinomycetes</taxon>
        <taxon>Mycobacteriales</taxon>
        <taxon>Mycobacteriaceae</taxon>
        <taxon>Mycobacterium</taxon>
        <taxon>Mycobacterium ulcerans group</taxon>
    </lineage>
</organism>
<dbReference type="EMBL" id="AP017625">
    <property type="protein sequence ID" value="BAV43957.1"/>
    <property type="molecule type" value="Genomic_DNA"/>
</dbReference>
<evidence type="ECO:0000313" key="2">
    <source>
        <dbReference type="Proteomes" id="UP000218067"/>
    </source>
</evidence>